<feature type="compositionally biased region" description="Basic and acidic residues" evidence="1">
    <location>
        <begin position="207"/>
        <end position="220"/>
    </location>
</feature>
<organism evidence="2">
    <name type="scientific">Tanacetum cinerariifolium</name>
    <name type="common">Dalmatian daisy</name>
    <name type="synonym">Chrysanthemum cinerariifolium</name>
    <dbReference type="NCBI Taxonomy" id="118510"/>
    <lineage>
        <taxon>Eukaryota</taxon>
        <taxon>Viridiplantae</taxon>
        <taxon>Streptophyta</taxon>
        <taxon>Embryophyta</taxon>
        <taxon>Tracheophyta</taxon>
        <taxon>Spermatophyta</taxon>
        <taxon>Magnoliopsida</taxon>
        <taxon>eudicotyledons</taxon>
        <taxon>Gunneridae</taxon>
        <taxon>Pentapetalae</taxon>
        <taxon>asterids</taxon>
        <taxon>campanulids</taxon>
        <taxon>Asterales</taxon>
        <taxon>Asteraceae</taxon>
        <taxon>Asteroideae</taxon>
        <taxon>Anthemideae</taxon>
        <taxon>Anthemidinae</taxon>
        <taxon>Tanacetum</taxon>
    </lineage>
</organism>
<sequence length="226" mass="26186">MFKVFNRCLATRTSGHDQTKINIIQVFHVVVNRTNVDFAALLWWDFMNCVFQKKDVIQYPRFTKLIIAELMKKFPSISLRLEEDYHSINDDIPLVSVYTTGNVIVRGILIPDVFLTKEIRATNNYKEYEMVFDRAESHKENPEVVDEDEVKDKVKKDENKDDDAEKTDVATKEKDNDDHIDHTLVGSGSMETRNEQMQTLIPTPTRSPEKDLSSDKKISKELMANV</sequence>
<feature type="region of interest" description="Disordered" evidence="1">
    <location>
        <begin position="136"/>
        <end position="226"/>
    </location>
</feature>
<evidence type="ECO:0000256" key="1">
    <source>
        <dbReference type="SAM" id="MobiDB-lite"/>
    </source>
</evidence>
<name>A0A6L2N6V4_TANCI</name>
<feature type="compositionally biased region" description="Basic and acidic residues" evidence="1">
    <location>
        <begin position="166"/>
        <end position="182"/>
    </location>
</feature>
<accession>A0A6L2N6V4</accession>
<evidence type="ECO:0000313" key="2">
    <source>
        <dbReference type="EMBL" id="GEU81840.1"/>
    </source>
</evidence>
<protein>
    <submittedName>
        <fullName evidence="2">Uncharacterized protein</fullName>
    </submittedName>
</protein>
<dbReference type="EMBL" id="BKCJ010008365">
    <property type="protein sequence ID" value="GEU81840.1"/>
    <property type="molecule type" value="Genomic_DNA"/>
</dbReference>
<comment type="caution">
    <text evidence="2">The sequence shown here is derived from an EMBL/GenBank/DDBJ whole genome shotgun (WGS) entry which is preliminary data.</text>
</comment>
<gene>
    <name evidence="2" type="ORF">Tci_053818</name>
</gene>
<feature type="compositionally biased region" description="Basic and acidic residues" evidence="1">
    <location>
        <begin position="150"/>
        <end position="159"/>
    </location>
</feature>
<proteinExistence type="predicted"/>
<reference evidence="2" key="1">
    <citation type="journal article" date="2019" name="Sci. Rep.">
        <title>Draft genome of Tanacetum cinerariifolium, the natural source of mosquito coil.</title>
        <authorList>
            <person name="Yamashiro T."/>
            <person name="Shiraishi A."/>
            <person name="Satake H."/>
            <person name="Nakayama K."/>
        </authorList>
    </citation>
    <scope>NUCLEOTIDE SEQUENCE</scope>
</reference>
<dbReference type="AlphaFoldDB" id="A0A6L2N6V4"/>
<feature type="compositionally biased region" description="Polar residues" evidence="1">
    <location>
        <begin position="189"/>
        <end position="206"/>
    </location>
</feature>